<dbReference type="Gene3D" id="1.10.540.10">
    <property type="entry name" value="Acyl-CoA dehydrogenase/oxidase, N-terminal domain"/>
    <property type="match status" value="1"/>
</dbReference>
<gene>
    <name evidence="10" type="ORF">ACFP1L_00100</name>
</gene>
<dbReference type="InterPro" id="IPR013786">
    <property type="entry name" value="AcylCoA_DH/ox_N"/>
</dbReference>
<feature type="domain" description="Acyl-CoA dehydrogenase/oxidase N-terminal" evidence="9">
    <location>
        <begin position="6"/>
        <end position="110"/>
    </location>
</feature>
<evidence type="ECO:0000259" key="7">
    <source>
        <dbReference type="Pfam" id="PF00766"/>
    </source>
</evidence>
<feature type="domain" description="Electron transfer flavoprotein alpha subunit C-terminal" evidence="7">
    <location>
        <begin position="415"/>
        <end position="493"/>
    </location>
</feature>
<dbReference type="Gene3D" id="1.20.140.10">
    <property type="entry name" value="Butyryl-CoA Dehydrogenase, subunit A, domain 3"/>
    <property type="match status" value="1"/>
</dbReference>
<dbReference type="RefSeq" id="WP_137617142.1">
    <property type="nucleotide sequence ID" value="NZ_BJDI01000017.1"/>
</dbReference>
<dbReference type="Gene3D" id="3.40.50.1220">
    <property type="entry name" value="TPP-binding domain"/>
    <property type="match status" value="1"/>
</dbReference>
<evidence type="ECO:0000256" key="5">
    <source>
        <dbReference type="RuleBase" id="RU362125"/>
    </source>
</evidence>
<keyword evidence="4 5" id="KW-0274">FAD</keyword>
<evidence type="ECO:0000256" key="3">
    <source>
        <dbReference type="ARBA" id="ARBA00022630"/>
    </source>
</evidence>
<dbReference type="Proteomes" id="UP001596171">
    <property type="component" value="Unassembled WGS sequence"/>
</dbReference>
<dbReference type="InterPro" id="IPR009075">
    <property type="entry name" value="AcylCo_DH/oxidase_C"/>
</dbReference>
<reference evidence="11" key="1">
    <citation type="journal article" date="2019" name="Int. J. Syst. Evol. Microbiol.">
        <title>The Global Catalogue of Microorganisms (GCM) 10K type strain sequencing project: providing services to taxonomists for standard genome sequencing and annotation.</title>
        <authorList>
            <consortium name="The Broad Institute Genomics Platform"/>
            <consortium name="The Broad Institute Genome Sequencing Center for Infectious Disease"/>
            <person name="Wu L."/>
            <person name="Ma J."/>
        </authorList>
    </citation>
    <scope>NUCLEOTIDE SEQUENCE [LARGE SCALE GENOMIC DNA]</scope>
    <source>
        <strain evidence="11">CCM 8930</strain>
    </source>
</reference>
<dbReference type="SUPFAM" id="SSF52467">
    <property type="entry name" value="DHS-like NAD/FAD-binding domain"/>
    <property type="match status" value="1"/>
</dbReference>
<keyword evidence="11" id="KW-1185">Reference proteome</keyword>
<dbReference type="EMBL" id="JBHSSE010000001">
    <property type="protein sequence ID" value="MFC6200290.1"/>
    <property type="molecule type" value="Genomic_DNA"/>
</dbReference>
<comment type="similarity">
    <text evidence="2 5">Belongs to the acyl-CoA dehydrogenase family.</text>
</comment>
<evidence type="ECO:0000259" key="9">
    <source>
        <dbReference type="Pfam" id="PF02771"/>
    </source>
</evidence>
<dbReference type="Pfam" id="PF02770">
    <property type="entry name" value="Acyl-CoA_dh_M"/>
    <property type="match status" value="1"/>
</dbReference>
<dbReference type="Gene3D" id="2.40.110.10">
    <property type="entry name" value="Butyryl-CoA Dehydrogenase, subunit A, domain 2"/>
    <property type="match status" value="1"/>
</dbReference>
<dbReference type="InterPro" id="IPR037069">
    <property type="entry name" value="AcylCoA_DH/ox_N_sf"/>
</dbReference>
<dbReference type="InterPro" id="IPR006091">
    <property type="entry name" value="Acyl-CoA_Oxase/DH_mid-dom"/>
</dbReference>
<dbReference type="Pfam" id="PF00441">
    <property type="entry name" value="Acyl-CoA_dh_1"/>
    <property type="match status" value="1"/>
</dbReference>
<proteinExistence type="inferred from homology"/>
<dbReference type="InterPro" id="IPR046373">
    <property type="entry name" value="Acyl-CoA_Oxase/DH_mid-dom_sf"/>
</dbReference>
<comment type="cofactor">
    <cofactor evidence="1 5">
        <name>FAD</name>
        <dbReference type="ChEBI" id="CHEBI:57692"/>
    </cofactor>
</comment>
<keyword evidence="5" id="KW-0560">Oxidoreductase</keyword>
<comment type="caution">
    <text evidence="10">The sequence shown here is derived from an EMBL/GenBank/DDBJ whole genome shotgun (WGS) entry which is preliminary data.</text>
</comment>
<keyword evidence="3 5" id="KW-0285">Flavoprotein</keyword>
<evidence type="ECO:0000259" key="6">
    <source>
        <dbReference type="Pfam" id="PF00441"/>
    </source>
</evidence>
<dbReference type="Pfam" id="PF00766">
    <property type="entry name" value="ETF_alpha"/>
    <property type="match status" value="1"/>
</dbReference>
<dbReference type="InterPro" id="IPR009100">
    <property type="entry name" value="AcylCoA_DH/oxidase_NM_dom_sf"/>
</dbReference>
<evidence type="ECO:0000256" key="2">
    <source>
        <dbReference type="ARBA" id="ARBA00009347"/>
    </source>
</evidence>
<feature type="domain" description="Acyl-CoA dehydrogenase/oxidase C-terminal" evidence="6">
    <location>
        <begin position="221"/>
        <end position="368"/>
    </location>
</feature>
<evidence type="ECO:0000256" key="1">
    <source>
        <dbReference type="ARBA" id="ARBA00001974"/>
    </source>
</evidence>
<dbReference type="InterPro" id="IPR014731">
    <property type="entry name" value="ETF_asu_C"/>
</dbReference>
<feature type="domain" description="Acyl-CoA oxidase/dehydrogenase middle" evidence="8">
    <location>
        <begin position="118"/>
        <end position="209"/>
    </location>
</feature>
<organism evidence="10 11">
    <name type="scientific">Lactiplantibacillus nangangensis</name>
    <dbReference type="NCBI Taxonomy" id="2559917"/>
    <lineage>
        <taxon>Bacteria</taxon>
        <taxon>Bacillati</taxon>
        <taxon>Bacillota</taxon>
        <taxon>Bacilli</taxon>
        <taxon>Lactobacillales</taxon>
        <taxon>Lactobacillaceae</taxon>
        <taxon>Lactiplantibacillus</taxon>
    </lineage>
</organism>
<dbReference type="InterPro" id="IPR036250">
    <property type="entry name" value="AcylCo_DH-like_C"/>
</dbReference>
<evidence type="ECO:0000313" key="10">
    <source>
        <dbReference type="EMBL" id="MFC6200290.1"/>
    </source>
</evidence>
<name>A0ABW1SF91_9LACO</name>
<evidence type="ECO:0000313" key="11">
    <source>
        <dbReference type="Proteomes" id="UP001596171"/>
    </source>
</evidence>
<dbReference type="Pfam" id="PF02771">
    <property type="entry name" value="Acyl-CoA_dh_N"/>
    <property type="match status" value="1"/>
</dbReference>
<dbReference type="SUPFAM" id="SSF56645">
    <property type="entry name" value="Acyl-CoA dehydrogenase NM domain-like"/>
    <property type="match status" value="1"/>
</dbReference>
<dbReference type="PANTHER" id="PTHR43884:SF12">
    <property type="entry name" value="ISOVALERYL-COA DEHYDROGENASE, MITOCHONDRIAL-RELATED"/>
    <property type="match status" value="1"/>
</dbReference>
<dbReference type="PANTHER" id="PTHR43884">
    <property type="entry name" value="ACYL-COA DEHYDROGENASE"/>
    <property type="match status" value="1"/>
</dbReference>
<evidence type="ECO:0000259" key="8">
    <source>
        <dbReference type="Pfam" id="PF02770"/>
    </source>
</evidence>
<dbReference type="SUPFAM" id="SSF47203">
    <property type="entry name" value="Acyl-CoA dehydrogenase C-terminal domain-like"/>
    <property type="match status" value="1"/>
</dbReference>
<accession>A0ABW1SF91</accession>
<evidence type="ECO:0000256" key="4">
    <source>
        <dbReference type="ARBA" id="ARBA00022827"/>
    </source>
</evidence>
<sequence length="534" mass="56295">MKLQLTPEQQALWQQLTKFSQEKLAPFDAQLAQGQQASTEIYQLLVNEDLPELGLAKPFGLGASLTEQVIAITAIAQGSVSAALTLAGTWVAATALTLYSQPAQFAETLQAAKAQPLALAVTEPDGGGHDAIQCSASKQADDRWSLVGDKTFVLNGGQAAAYIVLAKTLRENSLQFVIPADQTGLRLLAPVSLAGLPAVPMATLRLNGVQAEKNQLLGYQGQGLTIARHINALARIFIGAISVGIGQRTMAIVKRYTRERTLGKGLLNADTSIQQQAGILATKLRVNELLTWDAARQVDQKQDFEVAATMAAVTGSEHSGAIVQQASQLLGGIAATTALPLTQLAGEAQALSLVTGTLTQLQRQIGQQALGLTHTEPLTADQPVAVAKRIQVSSLHRVVKDLRLTEEVPVNVGSIKNAKRIIALGQGALEPATLLQAQQLAKWIGAAIAVTQPLTKLEQFSLEQLIGIDGATVTPEVIINIGISGAEQYVLGMAGAQHILSVNPDEKAPIFKVSQQAFVGTATDFLTGMIAALN</sequence>
<dbReference type="InterPro" id="IPR029035">
    <property type="entry name" value="DHS-like_NAD/FAD-binding_dom"/>
</dbReference>
<protein>
    <submittedName>
        <fullName evidence="10">FAD-binding protein</fullName>
    </submittedName>
</protein>